<comment type="caution">
    <text evidence="3">The sequence shown here is derived from an EMBL/GenBank/DDBJ whole genome shotgun (WGS) entry which is preliminary data.</text>
</comment>
<evidence type="ECO:0000313" key="3">
    <source>
        <dbReference type="EMBL" id="OYS69389.1"/>
    </source>
</evidence>
<evidence type="ECO:0000256" key="2">
    <source>
        <dbReference type="ARBA" id="ARBA00023125"/>
    </source>
</evidence>
<evidence type="ECO:0000313" key="4">
    <source>
        <dbReference type="Proteomes" id="UP000215747"/>
    </source>
</evidence>
<evidence type="ECO:0000256" key="1">
    <source>
        <dbReference type="ARBA" id="ARBA00022747"/>
    </source>
</evidence>
<dbReference type="AlphaFoldDB" id="A0A256SS20"/>
<protein>
    <recommendedName>
        <fullName evidence="5">Restriction endonuclease subunit S</fullName>
    </recommendedName>
</protein>
<keyword evidence="1" id="KW-0680">Restriction system</keyword>
<dbReference type="RefSeq" id="WP_094536980.1">
    <property type="nucleotide sequence ID" value="NZ_NGPL01000027.1"/>
</dbReference>
<gene>
    <name evidence="3" type="ORF">CBF96_04810</name>
</gene>
<dbReference type="SUPFAM" id="SSF116734">
    <property type="entry name" value="DNA methylase specificity domain"/>
    <property type="match status" value="1"/>
</dbReference>
<dbReference type="Gene3D" id="3.90.220.20">
    <property type="entry name" value="DNA methylase specificity domains"/>
    <property type="match status" value="1"/>
</dbReference>
<dbReference type="GO" id="GO:0003677">
    <property type="term" value="F:DNA binding"/>
    <property type="evidence" value="ECO:0007669"/>
    <property type="project" value="UniProtKB-KW"/>
</dbReference>
<evidence type="ECO:0008006" key="5">
    <source>
        <dbReference type="Google" id="ProtNLM"/>
    </source>
</evidence>
<organism evidence="3 4">
    <name type="scientific">Limosilactobacillus reuteri</name>
    <name type="common">Lactobacillus reuteri</name>
    <dbReference type="NCBI Taxonomy" id="1598"/>
    <lineage>
        <taxon>Bacteria</taxon>
        <taxon>Bacillati</taxon>
        <taxon>Bacillota</taxon>
        <taxon>Bacilli</taxon>
        <taxon>Lactobacillales</taxon>
        <taxon>Lactobacillaceae</taxon>
        <taxon>Limosilactobacillus</taxon>
    </lineage>
</organism>
<dbReference type="EMBL" id="NGPL01000027">
    <property type="protein sequence ID" value="OYS69389.1"/>
    <property type="molecule type" value="Genomic_DNA"/>
</dbReference>
<reference evidence="3 4" key="2">
    <citation type="submission" date="2017-09" db="EMBL/GenBank/DDBJ databases">
        <title>Tripartite evolution among Lactobacillus johnsonii, Lactobacillus taiwanensis, Lactobacillus reuteri and their rodent host.</title>
        <authorList>
            <person name="Wang T."/>
            <person name="Knowles S."/>
            <person name="Cheng C."/>
        </authorList>
    </citation>
    <scope>NUCLEOTIDE SEQUENCE [LARGE SCALE GENOMIC DNA]</scope>
    <source>
        <strain evidence="3 4">114h</strain>
    </source>
</reference>
<dbReference type="Proteomes" id="UP000215747">
    <property type="component" value="Unassembled WGS sequence"/>
</dbReference>
<reference evidence="4" key="1">
    <citation type="submission" date="2017-05" db="EMBL/GenBank/DDBJ databases">
        <authorList>
            <person name="Lin X.B."/>
            <person name="Stothard P."/>
            <person name="Tasseva G."/>
            <person name="Walter J."/>
        </authorList>
    </citation>
    <scope>NUCLEOTIDE SEQUENCE [LARGE SCALE GENOMIC DNA]</scope>
    <source>
        <strain evidence="4">114h</strain>
    </source>
</reference>
<proteinExistence type="predicted"/>
<keyword evidence="2" id="KW-0238">DNA-binding</keyword>
<accession>A0A256SS20</accession>
<dbReference type="Gene3D" id="1.10.287.1120">
    <property type="entry name" value="Bipartite methylase S protein"/>
    <property type="match status" value="1"/>
</dbReference>
<sequence>MIDFHTFENVMLEDVAEYGRAKSHHIYPAGTSTLQISATRGQIGFLFEDSEIAAKDVAIIPSAGINPKYFNIVLHKNIDEFMHKYATGINIKESEVGKFPIQLHNIETQDAIVKMFDFVEMQENQVQQDINNLTNLKQTLLNQMMI</sequence>
<dbReference type="InterPro" id="IPR044946">
    <property type="entry name" value="Restrct_endonuc_typeI_TRD_sf"/>
</dbReference>
<dbReference type="GO" id="GO:0009307">
    <property type="term" value="P:DNA restriction-modification system"/>
    <property type="evidence" value="ECO:0007669"/>
    <property type="project" value="UniProtKB-KW"/>
</dbReference>
<name>A0A256SS20_LIMRT</name>